<protein>
    <submittedName>
        <fullName evidence="3">Thioesterase family protein</fullName>
    </submittedName>
</protein>
<dbReference type="Proteomes" id="UP001501747">
    <property type="component" value="Unassembled WGS sequence"/>
</dbReference>
<dbReference type="RefSeq" id="WP_344873581.1">
    <property type="nucleotide sequence ID" value="NZ_BAABAL010000006.1"/>
</dbReference>
<sequence length="276" mass="29247">MRLRTDPVRVTPFAIATTVRPMGDGSFTGELAADWTIGGKPHGGYLLALIARTALAAVDPGGTGGLDPLSVSADFLHTPELGPVLVRTTVAKAGRTVTVVQAELLQRGRTCVHAMITVGRLPDAVPAWSDLPDLPAEPPARAIDVGATDAAKTFRMSKACQVMLDPDGAGFLNGNIGDPLRLRLWVRPRDGQPDPLFALVAGDISMPVTFNLGRLSWSPTVQLTALLRSRPSTGWLRLQVDSRAVLGQWFDEDATVIDSSGKLVCQARQLALTSAG</sequence>
<dbReference type="InterPro" id="IPR052389">
    <property type="entry name" value="Sec_Metab_Biosynth-Assoc"/>
</dbReference>
<accession>A0ABP7RSQ6</accession>
<evidence type="ECO:0000259" key="2">
    <source>
        <dbReference type="Pfam" id="PF20789"/>
    </source>
</evidence>
<organism evidence="3 4">
    <name type="scientific">Allokutzneria multivorans</name>
    <dbReference type="NCBI Taxonomy" id="1142134"/>
    <lineage>
        <taxon>Bacteria</taxon>
        <taxon>Bacillati</taxon>
        <taxon>Actinomycetota</taxon>
        <taxon>Actinomycetes</taxon>
        <taxon>Pseudonocardiales</taxon>
        <taxon>Pseudonocardiaceae</taxon>
        <taxon>Allokutzneria</taxon>
    </lineage>
</organism>
<gene>
    <name evidence="3" type="ORF">GCM10022247_22820</name>
</gene>
<dbReference type="InterPro" id="IPR029069">
    <property type="entry name" value="HotDog_dom_sf"/>
</dbReference>
<dbReference type="SUPFAM" id="SSF54637">
    <property type="entry name" value="Thioesterase/thiol ester dehydrase-isomerase"/>
    <property type="match status" value="2"/>
</dbReference>
<name>A0ABP7RSQ6_9PSEU</name>
<dbReference type="InterPro" id="IPR049449">
    <property type="entry name" value="TesB_ACOT8-like_N"/>
</dbReference>
<feature type="domain" description="Acyl-CoA thioesterase-like C-terminal" evidence="2">
    <location>
        <begin position="149"/>
        <end position="272"/>
    </location>
</feature>
<evidence type="ECO:0000259" key="1">
    <source>
        <dbReference type="Pfam" id="PF13622"/>
    </source>
</evidence>
<dbReference type="InterPro" id="IPR042171">
    <property type="entry name" value="Acyl-CoA_hotdog"/>
</dbReference>
<dbReference type="PANTHER" id="PTHR38110">
    <property type="entry name" value="CHROMOSOME 23, WHOLE GENOME SHOTGUN SEQUENCE"/>
    <property type="match status" value="1"/>
</dbReference>
<dbReference type="Pfam" id="PF13622">
    <property type="entry name" value="4HBT_3"/>
    <property type="match status" value="1"/>
</dbReference>
<dbReference type="PANTHER" id="PTHR38110:SF1">
    <property type="entry name" value="THIOESTERASE DOMAIN-CONTAINING PROTEIN"/>
    <property type="match status" value="1"/>
</dbReference>
<comment type="caution">
    <text evidence="3">The sequence shown here is derived from an EMBL/GenBank/DDBJ whole genome shotgun (WGS) entry which is preliminary data.</text>
</comment>
<keyword evidence="4" id="KW-1185">Reference proteome</keyword>
<proteinExistence type="predicted"/>
<evidence type="ECO:0000313" key="4">
    <source>
        <dbReference type="Proteomes" id="UP001501747"/>
    </source>
</evidence>
<feature type="domain" description="Acyl-CoA thioesterase-like N-terminal HotDog" evidence="1">
    <location>
        <begin position="32"/>
        <end position="118"/>
    </location>
</feature>
<dbReference type="EMBL" id="BAABAL010000006">
    <property type="protein sequence ID" value="GAA4001581.1"/>
    <property type="molecule type" value="Genomic_DNA"/>
</dbReference>
<evidence type="ECO:0000313" key="3">
    <source>
        <dbReference type="EMBL" id="GAA4001581.1"/>
    </source>
</evidence>
<dbReference type="InterPro" id="IPR049450">
    <property type="entry name" value="ACOT8-like_C"/>
</dbReference>
<dbReference type="Pfam" id="PF20789">
    <property type="entry name" value="4HBT_3C"/>
    <property type="match status" value="1"/>
</dbReference>
<reference evidence="4" key="1">
    <citation type="journal article" date="2019" name="Int. J. Syst. Evol. Microbiol.">
        <title>The Global Catalogue of Microorganisms (GCM) 10K type strain sequencing project: providing services to taxonomists for standard genome sequencing and annotation.</title>
        <authorList>
            <consortium name="The Broad Institute Genomics Platform"/>
            <consortium name="The Broad Institute Genome Sequencing Center for Infectious Disease"/>
            <person name="Wu L."/>
            <person name="Ma J."/>
        </authorList>
    </citation>
    <scope>NUCLEOTIDE SEQUENCE [LARGE SCALE GENOMIC DNA]</scope>
    <source>
        <strain evidence="4">JCM 17342</strain>
    </source>
</reference>
<dbReference type="Gene3D" id="2.40.160.210">
    <property type="entry name" value="Acyl-CoA thioesterase, double hotdog domain"/>
    <property type="match status" value="1"/>
</dbReference>